<feature type="compositionally biased region" description="Polar residues" evidence="1">
    <location>
        <begin position="142"/>
        <end position="168"/>
    </location>
</feature>
<reference evidence="2" key="1">
    <citation type="submission" date="2021-05" db="EMBL/GenBank/DDBJ databases">
        <title>The genome of the haptophyte Pavlova lutheri (Diacronema luteri, Pavlovales) - a model for lipid biosynthesis in eukaryotic algae.</title>
        <authorList>
            <person name="Hulatt C.J."/>
            <person name="Posewitz M.C."/>
        </authorList>
    </citation>
    <scope>NUCLEOTIDE SEQUENCE</scope>
    <source>
        <strain evidence="2">NIVA-4/92</strain>
    </source>
</reference>
<proteinExistence type="predicted"/>
<name>A0A8J5XZG6_DIALT</name>
<dbReference type="EMBL" id="JAGTXO010000004">
    <property type="protein sequence ID" value="KAG8468385.1"/>
    <property type="molecule type" value="Genomic_DNA"/>
</dbReference>
<feature type="region of interest" description="Disordered" evidence="1">
    <location>
        <begin position="121"/>
        <end position="237"/>
    </location>
</feature>
<protein>
    <submittedName>
        <fullName evidence="2">Uncharacterized protein</fullName>
    </submittedName>
</protein>
<keyword evidence="3" id="KW-1185">Reference proteome</keyword>
<feature type="compositionally biased region" description="Basic and acidic residues" evidence="1">
    <location>
        <begin position="121"/>
        <end position="133"/>
    </location>
</feature>
<dbReference type="AlphaFoldDB" id="A0A8J5XZG6"/>
<dbReference type="Proteomes" id="UP000751190">
    <property type="component" value="Unassembled WGS sequence"/>
</dbReference>
<evidence type="ECO:0000256" key="1">
    <source>
        <dbReference type="SAM" id="MobiDB-lite"/>
    </source>
</evidence>
<feature type="compositionally biased region" description="Low complexity" evidence="1">
    <location>
        <begin position="203"/>
        <end position="217"/>
    </location>
</feature>
<gene>
    <name evidence="2" type="ORF">KFE25_013468</name>
</gene>
<sequence>MAPARTLARAATVRFDEASLLSPPTGVSAGAQTGSLTRQRAVLPSLGNAGARRHDDRLFDDELRAMAGAVTTYAMDSMPAISVDMLLAFVREHGGHGTNQRKQSSAPPCGVGSLAELIAHRQGEQRRRADSPGRRASPCGGSPTSLARGSTRQHTGGSTRLRLQTLSEHQAARHAALQLPARPHTAGTGGSEGGDGSDGGLAAGTDAGAGANRDGAGVKPSLGAGALPPVVPTGGARRADETCTAWDADVFRPLRLGAPTGPFGANVVHNAMVANVELLRRDPRQRAAFDAHVAELVERRREQARRPGALDAESIAKLRAERARRIDELRNAAASPKVGWRGDEASPFEDAAMAASVAARAIDAAAGPLLHLSARKRAQLLQAADDARAAMAEQRRAQLPVAAIAVALALGARCAAFAALIRAHQHATRRHVAHRKIVRAVQSAARGARARAAVRAYLAAALASRRAQLHELRATPASQLARLASTIDPATSEAARRRRARAALRGFPTASVTVTAAVDRPPALGLAGPDVTAGDARRIRRAVASAPVALVRVRSTSLLATSDGASSTGALPPAPDAGRGVVGVGGAACDDSLAERDFQRKIRTQRARFRASERPLAANALLVQSHVRARADRLRMQLLDAALHALPTAWLLCPPLPERRQRERPLGDEPTALLEAILRAAHAPIAACSPGRRALAAGARTSRRSSAGLLPTR</sequence>
<evidence type="ECO:0000313" key="2">
    <source>
        <dbReference type="EMBL" id="KAG8468385.1"/>
    </source>
</evidence>
<organism evidence="2 3">
    <name type="scientific">Diacronema lutheri</name>
    <name type="common">Unicellular marine alga</name>
    <name type="synonym">Monochrysis lutheri</name>
    <dbReference type="NCBI Taxonomy" id="2081491"/>
    <lineage>
        <taxon>Eukaryota</taxon>
        <taxon>Haptista</taxon>
        <taxon>Haptophyta</taxon>
        <taxon>Pavlovophyceae</taxon>
        <taxon>Pavlovales</taxon>
        <taxon>Pavlovaceae</taxon>
        <taxon>Diacronema</taxon>
    </lineage>
</organism>
<evidence type="ECO:0000313" key="3">
    <source>
        <dbReference type="Proteomes" id="UP000751190"/>
    </source>
</evidence>
<accession>A0A8J5XZG6</accession>
<feature type="compositionally biased region" description="Gly residues" evidence="1">
    <location>
        <begin position="187"/>
        <end position="202"/>
    </location>
</feature>
<comment type="caution">
    <text evidence="2">The sequence shown here is derived from an EMBL/GenBank/DDBJ whole genome shotgun (WGS) entry which is preliminary data.</text>
</comment>